<proteinExistence type="predicted"/>
<gene>
    <name evidence="1" type="ORF">DFR44_10623</name>
</gene>
<accession>A0A4R6Y944</accession>
<dbReference type="Proteomes" id="UP000294480">
    <property type="component" value="Unassembled WGS sequence"/>
</dbReference>
<name>A0A4R6Y944_9BURK</name>
<reference evidence="1 2" key="1">
    <citation type="submission" date="2019-03" db="EMBL/GenBank/DDBJ databases">
        <title>Genomic Encyclopedia of Type Strains, Phase IV (KMG-IV): sequencing the most valuable type-strain genomes for metagenomic binning, comparative biology and taxonomic classification.</title>
        <authorList>
            <person name="Goeker M."/>
        </authorList>
    </citation>
    <scope>NUCLEOTIDE SEQUENCE [LARGE SCALE GENOMIC DNA]</scope>
    <source>
        <strain evidence="1 2">DSM 102852</strain>
    </source>
</reference>
<evidence type="ECO:0000313" key="2">
    <source>
        <dbReference type="Proteomes" id="UP000294480"/>
    </source>
</evidence>
<comment type="caution">
    <text evidence="1">The sequence shown here is derived from an EMBL/GenBank/DDBJ whole genome shotgun (WGS) entry which is preliminary data.</text>
</comment>
<keyword evidence="2" id="KW-1185">Reference proteome</keyword>
<dbReference type="AlphaFoldDB" id="A0A4R6Y944"/>
<sequence length="49" mass="5451">MCKVANHHQRRIKANAAIDRMRLSAYNSSALVGQLITESQKTEKGHICA</sequence>
<dbReference type="EMBL" id="SNZE01000006">
    <property type="protein sequence ID" value="TDR31960.1"/>
    <property type="molecule type" value="Genomic_DNA"/>
</dbReference>
<dbReference type="RefSeq" id="WP_162845147.1">
    <property type="nucleotide sequence ID" value="NZ_SNZE01000006.1"/>
</dbReference>
<evidence type="ECO:0000313" key="1">
    <source>
        <dbReference type="EMBL" id="TDR31960.1"/>
    </source>
</evidence>
<protein>
    <submittedName>
        <fullName evidence="1">Uncharacterized protein</fullName>
    </submittedName>
</protein>
<organism evidence="1 2">
    <name type="scientific">Hydromonas duriensis</name>
    <dbReference type="NCBI Taxonomy" id="1527608"/>
    <lineage>
        <taxon>Bacteria</taxon>
        <taxon>Pseudomonadati</taxon>
        <taxon>Pseudomonadota</taxon>
        <taxon>Betaproteobacteria</taxon>
        <taxon>Burkholderiales</taxon>
        <taxon>Burkholderiaceae</taxon>
        <taxon>Hydromonas</taxon>
    </lineage>
</organism>